<feature type="transmembrane region" description="Helical" evidence="5">
    <location>
        <begin position="382"/>
        <end position="407"/>
    </location>
</feature>
<dbReference type="Gene3D" id="3.30.190.20">
    <property type="match status" value="1"/>
</dbReference>
<keyword evidence="6" id="KW-0732">Signal</keyword>
<feature type="chain" id="PRO_5014715967" evidence="6">
    <location>
        <begin position="21"/>
        <end position="683"/>
    </location>
</feature>
<dbReference type="PANTHER" id="PTHR36427:SF3">
    <property type="entry name" value="LARGE RIBOSOMAL SUBUNIT PROTEIN UL1M"/>
    <property type="match status" value="1"/>
</dbReference>
<feature type="transmembrane region" description="Helical" evidence="5">
    <location>
        <begin position="413"/>
        <end position="440"/>
    </location>
</feature>
<dbReference type="InterPro" id="IPR028364">
    <property type="entry name" value="Ribosomal_uL1/biogenesis"/>
</dbReference>
<keyword evidence="5" id="KW-1133">Transmembrane helix</keyword>
<feature type="region of interest" description="Disordered" evidence="4">
    <location>
        <begin position="654"/>
        <end position="683"/>
    </location>
</feature>
<evidence type="ECO:0000256" key="5">
    <source>
        <dbReference type="SAM" id="Phobius"/>
    </source>
</evidence>
<dbReference type="Proteomes" id="UP000232875">
    <property type="component" value="Unassembled WGS sequence"/>
</dbReference>
<evidence type="ECO:0000256" key="4">
    <source>
        <dbReference type="SAM" id="MobiDB-lite"/>
    </source>
</evidence>
<dbReference type="PANTHER" id="PTHR36427">
    <property type="entry name" value="54S RIBOSOMAL PROTEIN L1, MITOCHONDRIAL"/>
    <property type="match status" value="1"/>
</dbReference>
<dbReference type="Pfam" id="PF00687">
    <property type="entry name" value="Ribosomal_L1"/>
    <property type="match status" value="1"/>
</dbReference>
<dbReference type="EMBL" id="KZ454987">
    <property type="protein sequence ID" value="PKI85950.1"/>
    <property type="molecule type" value="Genomic_DNA"/>
</dbReference>
<reference evidence="7 8" key="1">
    <citation type="submission" date="2017-10" db="EMBL/GenBank/DDBJ databases">
        <title>A novel species of cold-tolerant Malassezia isolated from bats.</title>
        <authorList>
            <person name="Lorch J.M."/>
            <person name="Palmer J.M."/>
            <person name="Vanderwolf K.J."/>
            <person name="Schmidt K.Z."/>
            <person name="Verant M.L."/>
            <person name="Weller T.J."/>
            <person name="Blehert D.S."/>
        </authorList>
    </citation>
    <scope>NUCLEOTIDE SEQUENCE [LARGE SCALE GENOMIC DNA]</scope>
    <source>
        <strain evidence="7 8">NWHC:44797-103</strain>
    </source>
</reference>
<evidence type="ECO:0000313" key="7">
    <source>
        <dbReference type="EMBL" id="PKI85950.1"/>
    </source>
</evidence>
<evidence type="ECO:0000256" key="6">
    <source>
        <dbReference type="SAM" id="SignalP"/>
    </source>
</evidence>
<keyword evidence="5" id="KW-0472">Membrane</keyword>
<dbReference type="InterPro" id="IPR009571">
    <property type="entry name" value="SUR7/Rim9-like_fungi"/>
</dbReference>
<evidence type="ECO:0000256" key="3">
    <source>
        <dbReference type="ARBA" id="ARBA00023274"/>
    </source>
</evidence>
<dbReference type="Gene3D" id="3.40.50.790">
    <property type="match status" value="1"/>
</dbReference>
<accession>A0A2N1JHB2</accession>
<keyword evidence="2" id="KW-0689">Ribosomal protein</keyword>
<dbReference type="OrthoDB" id="1747252at2759"/>
<evidence type="ECO:0000256" key="1">
    <source>
        <dbReference type="ARBA" id="ARBA00010531"/>
    </source>
</evidence>
<dbReference type="InterPro" id="IPR023674">
    <property type="entry name" value="Ribosomal_uL1-like"/>
</dbReference>
<feature type="transmembrane region" description="Helical" evidence="5">
    <location>
        <begin position="452"/>
        <end position="473"/>
    </location>
</feature>
<feature type="signal peptide" evidence="6">
    <location>
        <begin position="1"/>
        <end position="20"/>
    </location>
</feature>
<dbReference type="SUPFAM" id="SSF56808">
    <property type="entry name" value="Ribosomal protein L1"/>
    <property type="match status" value="1"/>
</dbReference>
<evidence type="ECO:0000313" key="8">
    <source>
        <dbReference type="Proteomes" id="UP000232875"/>
    </source>
</evidence>
<keyword evidence="5" id="KW-0812">Transmembrane</keyword>
<protein>
    <submittedName>
        <fullName evidence="7">Mrpl1p</fullName>
    </submittedName>
</protein>
<dbReference type="GO" id="GO:0003735">
    <property type="term" value="F:structural constituent of ribosome"/>
    <property type="evidence" value="ECO:0007669"/>
    <property type="project" value="TreeGrafter"/>
</dbReference>
<comment type="similarity">
    <text evidence="1">Belongs to the universal ribosomal protein uL1 family.</text>
</comment>
<evidence type="ECO:0000256" key="2">
    <source>
        <dbReference type="ARBA" id="ARBA00022980"/>
    </source>
</evidence>
<keyword evidence="8" id="KW-1185">Reference proteome</keyword>
<dbReference type="Pfam" id="PF06687">
    <property type="entry name" value="SUR7"/>
    <property type="match status" value="1"/>
</dbReference>
<keyword evidence="3" id="KW-0687">Ribonucleoprotein</keyword>
<dbReference type="AlphaFoldDB" id="A0A2N1JHB2"/>
<dbReference type="GO" id="GO:0005886">
    <property type="term" value="C:plasma membrane"/>
    <property type="evidence" value="ECO:0007669"/>
    <property type="project" value="InterPro"/>
</dbReference>
<gene>
    <name evidence="7" type="primary">MRPL1</name>
    <name evidence="7" type="ORF">MVES_000402</name>
</gene>
<dbReference type="STRING" id="2020962.A0A2N1JHB2"/>
<proteinExistence type="inferred from homology"/>
<name>A0A2N1JHB2_9BASI</name>
<dbReference type="InterPro" id="IPR016095">
    <property type="entry name" value="Ribosomal_uL1_3-a/b-sand"/>
</dbReference>
<dbReference type="CDD" id="cd00403">
    <property type="entry name" value="Ribosomal_L1"/>
    <property type="match status" value="1"/>
</dbReference>
<organism evidence="7 8">
    <name type="scientific">Malassezia vespertilionis</name>
    <dbReference type="NCBI Taxonomy" id="2020962"/>
    <lineage>
        <taxon>Eukaryota</taxon>
        <taxon>Fungi</taxon>
        <taxon>Dikarya</taxon>
        <taxon>Basidiomycota</taxon>
        <taxon>Ustilaginomycotina</taxon>
        <taxon>Malasseziomycetes</taxon>
        <taxon>Malasseziales</taxon>
        <taxon>Malasseziaceae</taxon>
        <taxon>Malassezia</taxon>
    </lineage>
</organism>
<sequence length="683" mass="73130">MWCVRHEMLALARVPLAARALSVSAPLAKKSLPARGKTRKSPNTLLRLYEQGKLEGAEAARAAALLAESDAAKPVGKKSTEEDGGSMSLHDAFRVIRAVDAARPQNAYELHIVTSVPSNQTNAFRGRIVYPKEPRIKGDVVLVFAEQSTDAEAAARRAAEQLRTAGSSAKLVIGGHELINDAASNRVPHFTRVLCTVAMLPALSKALARTLGPKGLMPSVKRGTAVEDGEEMQRAVEQLVAGVDWRGDRAGVVRGAVGRLFFTEQDLRGNVEALLDAVITRAVSGLAGVKTSSQVIQSHARDTQEVDGTGKLVAKRGTGSLKRAMGVVKQAHLSSTQGPGIRLRLEDVFKGGDPSDHKLGYDIGADAALGVNTGSYFKPLTYAFVLFPIGFGISILSTLLGLISMFLPFFFGWLASLCAFLAMLVTVAGFAIVIALYFFVKNDLSQMVTIGFGSAFWVAIAGTIVLLLASFFLGTSCCCDGKMGRKPKHHRRSQYDRMFAAPYPTQPAPPQEAIPMHSYQQPVPAFYGYDPQKSSSFDTPNTSFGNTSYGQTYPSTHEVYGDPTFPTESATHLMQPGEYHAMNYAGHGAHAASAVVPHDAQATTYAPLQPEQYTSSGTQTPSYAMGAQASNWFLPNAPQPPAQNAGLVDPTALVPHAMPSAQNERSMAARRAAQQEKAPYIPS</sequence>
<dbReference type="GO" id="GO:0005762">
    <property type="term" value="C:mitochondrial large ribosomal subunit"/>
    <property type="evidence" value="ECO:0007669"/>
    <property type="project" value="TreeGrafter"/>
</dbReference>